<gene>
    <name evidence="2" type="ORF">ATO8_15162</name>
</gene>
<organism evidence="2 3">
    <name type="scientific">Roseivivax marinus</name>
    <dbReference type="NCBI Taxonomy" id="1379903"/>
    <lineage>
        <taxon>Bacteria</taxon>
        <taxon>Pseudomonadati</taxon>
        <taxon>Pseudomonadota</taxon>
        <taxon>Alphaproteobacteria</taxon>
        <taxon>Rhodobacterales</taxon>
        <taxon>Roseobacteraceae</taxon>
        <taxon>Roseivivax</taxon>
    </lineage>
</organism>
<evidence type="ECO:0000313" key="2">
    <source>
        <dbReference type="EMBL" id="ETW12017.1"/>
    </source>
</evidence>
<feature type="region of interest" description="Disordered" evidence="1">
    <location>
        <begin position="38"/>
        <end position="79"/>
    </location>
</feature>
<evidence type="ECO:0000313" key="3">
    <source>
        <dbReference type="Proteomes" id="UP000019063"/>
    </source>
</evidence>
<dbReference type="STRING" id="1379903.ATO8_15162"/>
<dbReference type="Gene3D" id="3.90.226.10">
    <property type="entry name" value="2-enoyl-CoA Hydratase, Chain A, domain 1"/>
    <property type="match status" value="1"/>
</dbReference>
<dbReference type="RefSeq" id="WP_043845606.1">
    <property type="nucleotide sequence ID" value="NZ_AQQW01000009.1"/>
</dbReference>
<sequence>MSGPAGIGRTLKGVLALQIVIGAALVIGDMEAGGWRMPSFGPSAPGLTEPVRPGDQRRTFDPSRVSPTTRPARDPGDLPDRLTLTQEDGATWRLEGGIGEGDAERIAARLADVSPAAETLILQSPGGAVQEALRLGRHLRREGIGTRMLAGEYCYSACPYLLAGGATREIEDDASVGVHQHYFGENTLLPARFAVEDIQRGQAEVMSYLEEMGIDPLVMRHALETPPDEIYVLLPEELDRYGFVADDED</sequence>
<dbReference type="EMBL" id="AQQW01000009">
    <property type="protein sequence ID" value="ETW12017.1"/>
    <property type="molecule type" value="Genomic_DNA"/>
</dbReference>
<dbReference type="InterPro" id="IPR029045">
    <property type="entry name" value="ClpP/crotonase-like_dom_sf"/>
</dbReference>
<accession>W4HGY7</accession>
<keyword evidence="3" id="KW-1185">Reference proteome</keyword>
<feature type="compositionally biased region" description="Basic and acidic residues" evidence="1">
    <location>
        <begin position="52"/>
        <end position="61"/>
    </location>
</feature>
<dbReference type="SUPFAM" id="SSF52096">
    <property type="entry name" value="ClpP/crotonase"/>
    <property type="match status" value="1"/>
</dbReference>
<dbReference type="PATRIC" id="fig|1317118.6.peg.3121"/>
<dbReference type="Proteomes" id="UP000019063">
    <property type="component" value="Unassembled WGS sequence"/>
</dbReference>
<evidence type="ECO:0008006" key="4">
    <source>
        <dbReference type="Google" id="ProtNLM"/>
    </source>
</evidence>
<protein>
    <recommendedName>
        <fullName evidence="4">Periplasmic protein-like protein</fullName>
    </recommendedName>
</protein>
<comment type="caution">
    <text evidence="2">The sequence shown here is derived from an EMBL/GenBank/DDBJ whole genome shotgun (WGS) entry which is preliminary data.</text>
</comment>
<proteinExistence type="predicted"/>
<reference evidence="2 3" key="1">
    <citation type="journal article" date="2014" name="Antonie Van Leeuwenhoek">
        <title>Roseivivax atlanticus sp. nov., isolated from surface seawater of the Atlantic Ocean.</title>
        <authorList>
            <person name="Li G."/>
            <person name="Lai Q."/>
            <person name="Liu X."/>
            <person name="Sun F."/>
            <person name="Shao Z."/>
        </authorList>
    </citation>
    <scope>NUCLEOTIDE SEQUENCE [LARGE SCALE GENOMIC DNA]</scope>
    <source>
        <strain evidence="2 3">22II-s10s</strain>
    </source>
</reference>
<dbReference type="eggNOG" id="COG3904">
    <property type="taxonomic scope" value="Bacteria"/>
</dbReference>
<evidence type="ECO:0000256" key="1">
    <source>
        <dbReference type="SAM" id="MobiDB-lite"/>
    </source>
</evidence>
<name>W4HGY7_9RHOB</name>
<dbReference type="AlphaFoldDB" id="W4HGY7"/>